<keyword evidence="2" id="KW-1185">Reference proteome</keyword>
<dbReference type="RefSeq" id="WP_223579127.1">
    <property type="nucleotide sequence ID" value="NZ_BAABFU010000003.1"/>
</dbReference>
<accession>A0ABP8I851</accession>
<name>A0ABP8I851_9GAMM</name>
<sequence>MFIVNKNLLYPFESIISVIYKLSYIDKLEYQDALKLFGIKPNRSNRPFLSGNSTNLIKVFNLQPSRYFLYKIDYIGTRNFNTSHALRPENISPFYFCPKCAMHNFHAVFHNSYFRLCLIHGCVLTTRCPSCESRDLTRKSGVIYCTKCKYTLFNEDKFLPDEDFKKLILKEVIPFKNYINRHVKDNELFNVVNVNICNILGSCNFKKLLFHIKKYYFWMSIVLRKPYIYTSIDYSKIAPLDQSFINTNEWLELCVNNILRQFERVYIRKFYSLIENSNLTNEEKLGYKNRATEFQKKILSNKDLALRLRTDLKDIEYPIIFKYKKLVPYLLRKRLTTYLRLAYFDALINEKYFTKKLLRRPYIDYIFFYLFVTEGRRVELYIFDQRPMDFVDRRFNELIELEKISNSVECYIYQIDIKAYVSSLYPYEIF</sequence>
<comment type="caution">
    <text evidence="1">The sequence shown here is derived from an EMBL/GenBank/DDBJ whole genome shotgun (WGS) entry which is preliminary data.</text>
</comment>
<protein>
    <submittedName>
        <fullName evidence="1">Uncharacterized protein</fullName>
    </submittedName>
</protein>
<reference evidence="2" key="1">
    <citation type="journal article" date="2019" name="Int. J. Syst. Evol. Microbiol.">
        <title>The Global Catalogue of Microorganisms (GCM) 10K type strain sequencing project: providing services to taxonomists for standard genome sequencing and annotation.</title>
        <authorList>
            <consortium name="The Broad Institute Genomics Platform"/>
            <consortium name="The Broad Institute Genome Sequencing Center for Infectious Disease"/>
            <person name="Wu L."/>
            <person name="Ma J."/>
        </authorList>
    </citation>
    <scope>NUCLEOTIDE SEQUENCE [LARGE SCALE GENOMIC DNA]</scope>
    <source>
        <strain evidence="2">JCM 17727</strain>
    </source>
</reference>
<evidence type="ECO:0000313" key="1">
    <source>
        <dbReference type="EMBL" id="GAA4353364.1"/>
    </source>
</evidence>
<organism evidence="1 2">
    <name type="scientific">Kangiella taiwanensis</name>
    <dbReference type="NCBI Taxonomy" id="1079179"/>
    <lineage>
        <taxon>Bacteria</taxon>
        <taxon>Pseudomonadati</taxon>
        <taxon>Pseudomonadota</taxon>
        <taxon>Gammaproteobacteria</taxon>
        <taxon>Kangiellales</taxon>
        <taxon>Kangiellaceae</taxon>
        <taxon>Kangiella</taxon>
    </lineage>
</organism>
<evidence type="ECO:0000313" key="2">
    <source>
        <dbReference type="Proteomes" id="UP001501294"/>
    </source>
</evidence>
<dbReference type="EMBL" id="BAABFU010000003">
    <property type="protein sequence ID" value="GAA4353364.1"/>
    <property type="molecule type" value="Genomic_DNA"/>
</dbReference>
<dbReference type="Proteomes" id="UP001501294">
    <property type="component" value="Unassembled WGS sequence"/>
</dbReference>
<gene>
    <name evidence="1" type="ORF">GCM10023150_21930</name>
</gene>
<proteinExistence type="predicted"/>